<gene>
    <name evidence="2" type="ORF">ZIOFF_044601</name>
</gene>
<sequence length="380" mass="43029">MIIVIGDVVNVTRVSRELGLKLKEELISYLMRNHLRMVSKGSHRGLTESDGMPPTHPTYRLTNKMFEKRRFKGDRSLGSRLGLGIAILRSGELISWIVPNKALMIEYGATEDAQMEEYLIEIVVGNPDIEEAAANRSVEEQKQKTAIAALETDISSVRAETKRLNDEAEEMLKAKANIGSEITEKQRKFSLLEAEYCTVCQTVELLKQAVANLLLRLKEKRLHYGNISEELNLKVQKQQGMGSAEEEIFLDKENKNAAHWMQMSSENMGDENTERCGDLDLKSAKMKLDELEIKKLQIIEDRVEAQQLLEQMNSKIQSTASALVEMAVKALENEYNSVKADKAGELEYLQSLEARIDQLKNLSYIINCRCGNEYKVELAN</sequence>
<proteinExistence type="predicted"/>
<dbReference type="Proteomes" id="UP000734854">
    <property type="component" value="Unassembled WGS sequence"/>
</dbReference>
<feature type="coiled-coil region" evidence="1">
    <location>
        <begin position="281"/>
        <end position="308"/>
    </location>
</feature>
<keyword evidence="3" id="KW-1185">Reference proteome</keyword>
<evidence type="ECO:0000256" key="1">
    <source>
        <dbReference type="SAM" id="Coils"/>
    </source>
</evidence>
<name>A0A8J5FYT3_ZINOF</name>
<organism evidence="2 3">
    <name type="scientific">Zingiber officinale</name>
    <name type="common">Ginger</name>
    <name type="synonym">Amomum zingiber</name>
    <dbReference type="NCBI Taxonomy" id="94328"/>
    <lineage>
        <taxon>Eukaryota</taxon>
        <taxon>Viridiplantae</taxon>
        <taxon>Streptophyta</taxon>
        <taxon>Embryophyta</taxon>
        <taxon>Tracheophyta</taxon>
        <taxon>Spermatophyta</taxon>
        <taxon>Magnoliopsida</taxon>
        <taxon>Liliopsida</taxon>
        <taxon>Zingiberales</taxon>
        <taxon>Zingiberaceae</taxon>
        <taxon>Zingiber</taxon>
    </lineage>
</organism>
<dbReference type="PANTHER" id="PTHR38353">
    <property type="entry name" value="TROPOMYOSIN"/>
    <property type="match status" value="1"/>
</dbReference>
<reference evidence="2 3" key="1">
    <citation type="submission" date="2020-08" db="EMBL/GenBank/DDBJ databases">
        <title>Plant Genome Project.</title>
        <authorList>
            <person name="Zhang R.-G."/>
        </authorList>
    </citation>
    <scope>NUCLEOTIDE SEQUENCE [LARGE SCALE GENOMIC DNA]</scope>
    <source>
        <tissue evidence="2">Rhizome</tissue>
    </source>
</reference>
<dbReference type="PANTHER" id="PTHR38353:SF2">
    <property type="entry name" value="TROPOMYOSIN"/>
    <property type="match status" value="1"/>
</dbReference>
<dbReference type="EMBL" id="JACMSC010000012">
    <property type="protein sequence ID" value="KAG6496731.1"/>
    <property type="molecule type" value="Genomic_DNA"/>
</dbReference>
<evidence type="ECO:0000313" key="2">
    <source>
        <dbReference type="EMBL" id="KAG6496731.1"/>
    </source>
</evidence>
<accession>A0A8J5FYT3</accession>
<evidence type="ECO:0000313" key="3">
    <source>
        <dbReference type="Proteomes" id="UP000734854"/>
    </source>
</evidence>
<comment type="caution">
    <text evidence="2">The sequence shown here is derived from an EMBL/GenBank/DDBJ whole genome shotgun (WGS) entry which is preliminary data.</text>
</comment>
<feature type="coiled-coil region" evidence="1">
    <location>
        <begin position="147"/>
        <end position="174"/>
    </location>
</feature>
<protein>
    <submittedName>
        <fullName evidence="2">Uncharacterized protein</fullName>
    </submittedName>
</protein>
<dbReference type="AlphaFoldDB" id="A0A8J5FYT3"/>
<keyword evidence="1" id="KW-0175">Coiled coil</keyword>